<protein>
    <submittedName>
        <fullName evidence="1">Photosynthetic reaction centre, L/M</fullName>
    </submittedName>
</protein>
<comment type="caution">
    <text evidence="1">The sequence shown here is derived from an EMBL/GenBank/DDBJ whole genome shotgun (WGS) entry which is preliminary data.</text>
</comment>
<proteinExistence type="predicted"/>
<reference evidence="1 2" key="1">
    <citation type="journal article" date="2016" name="Sci. Rep.">
        <title>The genome sequence of the outbreeding globe artichoke constructed de novo incorporating a phase-aware low-pass sequencing strategy of F1 progeny.</title>
        <authorList>
            <person name="Scaglione D."/>
            <person name="Reyes-Chin-Wo S."/>
            <person name="Acquadro A."/>
            <person name="Froenicke L."/>
            <person name="Portis E."/>
            <person name="Beitel C."/>
            <person name="Tirone M."/>
            <person name="Mauro R."/>
            <person name="Lo Monaco A."/>
            <person name="Mauromicale G."/>
            <person name="Faccioli P."/>
            <person name="Cattivelli L."/>
            <person name="Rieseberg L."/>
            <person name="Michelmore R."/>
            <person name="Lanteri S."/>
        </authorList>
    </citation>
    <scope>NUCLEOTIDE SEQUENCE [LARGE SCALE GENOMIC DNA]</scope>
    <source>
        <strain evidence="1">2C</strain>
    </source>
</reference>
<gene>
    <name evidence="1" type="ORF">Ccrd_004426</name>
</gene>
<name>A0A118JVR1_CYNCS</name>
<organism evidence="1 2">
    <name type="scientific">Cynara cardunculus var. scolymus</name>
    <name type="common">Globe artichoke</name>
    <name type="synonym">Cynara scolymus</name>
    <dbReference type="NCBI Taxonomy" id="59895"/>
    <lineage>
        <taxon>Eukaryota</taxon>
        <taxon>Viridiplantae</taxon>
        <taxon>Streptophyta</taxon>
        <taxon>Embryophyta</taxon>
        <taxon>Tracheophyta</taxon>
        <taxon>Spermatophyta</taxon>
        <taxon>Magnoliopsida</taxon>
        <taxon>eudicotyledons</taxon>
        <taxon>Gunneridae</taxon>
        <taxon>Pentapetalae</taxon>
        <taxon>asterids</taxon>
        <taxon>campanulids</taxon>
        <taxon>Asterales</taxon>
        <taxon>Asteraceae</taxon>
        <taxon>Carduoideae</taxon>
        <taxon>Cardueae</taxon>
        <taxon>Carduinae</taxon>
        <taxon>Cynara</taxon>
    </lineage>
</organism>
<dbReference type="AlphaFoldDB" id="A0A118JVR1"/>
<accession>A0A118JVR1</accession>
<dbReference type="EMBL" id="LEKV01004754">
    <property type="protein sequence ID" value="KVH93521.1"/>
    <property type="molecule type" value="Genomic_DNA"/>
</dbReference>
<sequence>MEKGETLVQPTLPILLHSSIQQRELWEEIDSGKYLIVVRQKIERCRDGGGDNRLRRRWRRPMTEMETVEATGDEDGGCDRGRSPVAAATAVFLIYPIGQGSFSDVLCNINEHGTRVESHVEYPVVPWVCAHQFEYAINYQMIDNLFFI</sequence>
<evidence type="ECO:0000313" key="2">
    <source>
        <dbReference type="Proteomes" id="UP000243975"/>
    </source>
</evidence>
<dbReference type="Proteomes" id="UP000243975">
    <property type="component" value="Unassembled WGS sequence"/>
</dbReference>
<dbReference type="Gramene" id="KVH93521">
    <property type="protein sequence ID" value="KVH93521"/>
    <property type="gene ID" value="Ccrd_004426"/>
</dbReference>
<evidence type="ECO:0000313" key="1">
    <source>
        <dbReference type="EMBL" id="KVH93521.1"/>
    </source>
</evidence>
<keyword evidence="2" id="KW-1185">Reference proteome</keyword>